<feature type="domain" description="MULE transposase" evidence="1">
    <location>
        <begin position="107"/>
        <end position="173"/>
    </location>
</feature>
<dbReference type="Pfam" id="PF10551">
    <property type="entry name" value="MULE"/>
    <property type="match status" value="1"/>
</dbReference>
<name>A0A835I295_9MAGN</name>
<dbReference type="PANTHER" id="PTHR31973">
    <property type="entry name" value="POLYPROTEIN, PUTATIVE-RELATED"/>
    <property type="match status" value="1"/>
</dbReference>
<evidence type="ECO:0000259" key="1">
    <source>
        <dbReference type="Pfam" id="PF10551"/>
    </source>
</evidence>
<proteinExistence type="predicted"/>
<accession>A0A835I295</accession>
<dbReference type="Proteomes" id="UP000631114">
    <property type="component" value="Unassembled WGS sequence"/>
</dbReference>
<evidence type="ECO:0000313" key="2">
    <source>
        <dbReference type="EMBL" id="KAF9607738.1"/>
    </source>
</evidence>
<organism evidence="2 3">
    <name type="scientific">Coptis chinensis</name>
    <dbReference type="NCBI Taxonomy" id="261450"/>
    <lineage>
        <taxon>Eukaryota</taxon>
        <taxon>Viridiplantae</taxon>
        <taxon>Streptophyta</taxon>
        <taxon>Embryophyta</taxon>
        <taxon>Tracheophyta</taxon>
        <taxon>Spermatophyta</taxon>
        <taxon>Magnoliopsida</taxon>
        <taxon>Ranunculales</taxon>
        <taxon>Ranunculaceae</taxon>
        <taxon>Coptidoideae</taxon>
        <taxon>Coptis</taxon>
    </lineage>
</organism>
<dbReference type="EMBL" id="JADFTS010000004">
    <property type="protein sequence ID" value="KAF9607738.1"/>
    <property type="molecule type" value="Genomic_DNA"/>
</dbReference>
<dbReference type="PANTHER" id="PTHR31973:SF113">
    <property type="entry name" value="PROTEIN FAR1-RELATED SEQUENCE 5-LIKE"/>
    <property type="match status" value="1"/>
</dbReference>
<gene>
    <name evidence="2" type="ORF">IFM89_000085</name>
</gene>
<reference evidence="2 3" key="1">
    <citation type="submission" date="2020-10" db="EMBL/GenBank/DDBJ databases">
        <title>The Coptis chinensis genome and diversification of protoberbering-type alkaloids.</title>
        <authorList>
            <person name="Wang B."/>
            <person name="Shu S."/>
            <person name="Song C."/>
            <person name="Liu Y."/>
        </authorList>
    </citation>
    <scope>NUCLEOTIDE SEQUENCE [LARGE SCALE GENOMIC DNA]</scope>
    <source>
        <strain evidence="2">HL-2020</strain>
        <tissue evidence="2">Leaf</tissue>
    </source>
</reference>
<sequence>MIKTDAEIHSLACYYFAKKELTVEVKATCSVSALGCSVPTLACSSYAPGESSSSNSLVVDSCANGEYKTITWVYNFSGGVGQRFELGAVEFRLKVLEFSSFLLPLGLYPLAMGVVNGKDEAKWYWFLDKFKGAFGYERRYAFLSDQHHGLLVNIPLVFPGSYHSFCLWHLKNNLRVALSKTDSVSRHLVKLFSDCAYAPTQDKFQKKMVELRTSG</sequence>
<comment type="caution">
    <text evidence="2">The sequence shown here is derived from an EMBL/GenBank/DDBJ whole genome shotgun (WGS) entry which is preliminary data.</text>
</comment>
<dbReference type="InterPro" id="IPR018289">
    <property type="entry name" value="MULE_transposase_dom"/>
</dbReference>
<dbReference type="AlphaFoldDB" id="A0A835I295"/>
<keyword evidence="3" id="KW-1185">Reference proteome</keyword>
<protein>
    <recommendedName>
        <fullName evidence="1">MULE transposase domain-containing protein</fullName>
    </recommendedName>
</protein>
<evidence type="ECO:0000313" key="3">
    <source>
        <dbReference type="Proteomes" id="UP000631114"/>
    </source>
</evidence>